<name>A0AAE0MAT6_9PEZI</name>
<evidence type="ECO:0000259" key="4">
    <source>
        <dbReference type="Pfam" id="PF00891"/>
    </source>
</evidence>
<reference evidence="5" key="1">
    <citation type="journal article" date="2023" name="Mol. Phylogenet. Evol.">
        <title>Genome-scale phylogeny and comparative genomics of the fungal order Sordariales.</title>
        <authorList>
            <person name="Hensen N."/>
            <person name="Bonometti L."/>
            <person name="Westerberg I."/>
            <person name="Brannstrom I.O."/>
            <person name="Guillou S."/>
            <person name="Cros-Aarteil S."/>
            <person name="Calhoun S."/>
            <person name="Haridas S."/>
            <person name="Kuo A."/>
            <person name="Mondo S."/>
            <person name="Pangilinan J."/>
            <person name="Riley R."/>
            <person name="LaButti K."/>
            <person name="Andreopoulos B."/>
            <person name="Lipzen A."/>
            <person name="Chen C."/>
            <person name="Yan M."/>
            <person name="Daum C."/>
            <person name="Ng V."/>
            <person name="Clum A."/>
            <person name="Steindorff A."/>
            <person name="Ohm R.A."/>
            <person name="Martin F."/>
            <person name="Silar P."/>
            <person name="Natvig D.O."/>
            <person name="Lalanne C."/>
            <person name="Gautier V."/>
            <person name="Ament-Velasquez S.L."/>
            <person name="Kruys A."/>
            <person name="Hutchinson M.I."/>
            <person name="Powell A.J."/>
            <person name="Barry K."/>
            <person name="Miller A.N."/>
            <person name="Grigoriev I.V."/>
            <person name="Debuchy R."/>
            <person name="Gladieux P."/>
            <person name="Hiltunen Thoren M."/>
            <person name="Johannesson H."/>
        </authorList>
    </citation>
    <scope>NUCLEOTIDE SEQUENCE</scope>
    <source>
        <strain evidence="5">CBS 118394</strain>
    </source>
</reference>
<evidence type="ECO:0000313" key="6">
    <source>
        <dbReference type="Proteomes" id="UP001283341"/>
    </source>
</evidence>
<dbReference type="InterPro" id="IPR029063">
    <property type="entry name" value="SAM-dependent_MTases_sf"/>
</dbReference>
<evidence type="ECO:0000256" key="3">
    <source>
        <dbReference type="ARBA" id="ARBA00022691"/>
    </source>
</evidence>
<dbReference type="InterPro" id="IPR016461">
    <property type="entry name" value="COMT-like"/>
</dbReference>
<dbReference type="Gene3D" id="3.40.50.150">
    <property type="entry name" value="Vaccinia Virus protein VP39"/>
    <property type="match status" value="1"/>
</dbReference>
<dbReference type="PANTHER" id="PTHR43712">
    <property type="entry name" value="PUTATIVE (AFU_ORTHOLOGUE AFUA_4G14580)-RELATED"/>
    <property type="match status" value="1"/>
</dbReference>
<dbReference type="PANTHER" id="PTHR43712:SF2">
    <property type="entry name" value="O-METHYLTRANSFERASE CICE"/>
    <property type="match status" value="1"/>
</dbReference>
<dbReference type="Pfam" id="PF00891">
    <property type="entry name" value="Methyltransf_2"/>
    <property type="match status" value="1"/>
</dbReference>
<dbReference type="InterPro" id="IPR001077">
    <property type="entry name" value="COMT_C"/>
</dbReference>
<proteinExistence type="predicted"/>
<evidence type="ECO:0000313" key="5">
    <source>
        <dbReference type="EMBL" id="KAK3324858.1"/>
    </source>
</evidence>
<reference evidence="5" key="2">
    <citation type="submission" date="2023-06" db="EMBL/GenBank/DDBJ databases">
        <authorList>
            <consortium name="Lawrence Berkeley National Laboratory"/>
            <person name="Haridas S."/>
            <person name="Hensen N."/>
            <person name="Bonometti L."/>
            <person name="Westerberg I."/>
            <person name="Brannstrom I.O."/>
            <person name="Guillou S."/>
            <person name="Cros-Aarteil S."/>
            <person name="Calhoun S."/>
            <person name="Kuo A."/>
            <person name="Mondo S."/>
            <person name="Pangilinan J."/>
            <person name="Riley R."/>
            <person name="Labutti K."/>
            <person name="Andreopoulos B."/>
            <person name="Lipzen A."/>
            <person name="Chen C."/>
            <person name="Yanf M."/>
            <person name="Daum C."/>
            <person name="Ng V."/>
            <person name="Clum A."/>
            <person name="Steindorff A."/>
            <person name="Ohm R."/>
            <person name="Martin F."/>
            <person name="Silar P."/>
            <person name="Natvig D."/>
            <person name="Lalanne C."/>
            <person name="Gautier V."/>
            <person name="Ament-Velasquez S.L."/>
            <person name="Kruys A."/>
            <person name="Hutchinson M.I."/>
            <person name="Powell A.J."/>
            <person name="Barry K."/>
            <person name="Miller A.N."/>
            <person name="Grigoriev I.V."/>
            <person name="Debuchy R."/>
            <person name="Gladieux P."/>
            <person name="Thoren M.H."/>
            <person name="Johannesson H."/>
        </authorList>
    </citation>
    <scope>NUCLEOTIDE SEQUENCE</scope>
    <source>
        <strain evidence="5">CBS 118394</strain>
    </source>
</reference>
<dbReference type="PROSITE" id="PS51683">
    <property type="entry name" value="SAM_OMT_II"/>
    <property type="match status" value="1"/>
</dbReference>
<gene>
    <name evidence="5" type="ORF">B0H66DRAFT_105387</name>
</gene>
<evidence type="ECO:0000256" key="2">
    <source>
        <dbReference type="ARBA" id="ARBA00022679"/>
    </source>
</evidence>
<dbReference type="Proteomes" id="UP001283341">
    <property type="component" value="Unassembled WGS sequence"/>
</dbReference>
<protein>
    <submittedName>
        <fullName evidence="5">O-methyltransferase</fullName>
    </submittedName>
</protein>
<sequence length="303" mass="34332">MARILRILDSMGWAEQVDDVSFRPTAIGDIVKTRKPVEAGIKHLYAFDVALPIFAMLPEYFREHGYHSPHDESDGPFQHAFGVKQTAFDWWAQDPARSANFNTFMSGTGGGRKNHWTNWFPVETHLLQDACLSENDALLVDVGGGRGHDLDTFIKRFPDAKGRFILEDLPSVIDDYRHENPRIEPVGHSFFDVQPVKGAKMYFLHHVLHNWPDEGVVRILSNIREAMTPGYSRILIAESVLPDRDCPPWKAEMDWWMMAIHAGSQRTAGQFRTLCEKAGLQFLKYWGPPGDGDGIIEVGFLAN</sequence>
<organism evidence="5 6">
    <name type="scientific">Apodospora peruviana</name>
    <dbReference type="NCBI Taxonomy" id="516989"/>
    <lineage>
        <taxon>Eukaryota</taxon>
        <taxon>Fungi</taxon>
        <taxon>Dikarya</taxon>
        <taxon>Ascomycota</taxon>
        <taxon>Pezizomycotina</taxon>
        <taxon>Sordariomycetes</taxon>
        <taxon>Sordariomycetidae</taxon>
        <taxon>Sordariales</taxon>
        <taxon>Lasiosphaeriaceae</taxon>
        <taxon>Apodospora</taxon>
    </lineage>
</organism>
<feature type="domain" description="O-methyltransferase C-terminal" evidence="4">
    <location>
        <begin position="73"/>
        <end position="280"/>
    </location>
</feature>
<keyword evidence="2" id="KW-0808">Transferase</keyword>
<accession>A0AAE0MAT6</accession>
<evidence type="ECO:0000256" key="1">
    <source>
        <dbReference type="ARBA" id="ARBA00022603"/>
    </source>
</evidence>
<dbReference type="SUPFAM" id="SSF53335">
    <property type="entry name" value="S-adenosyl-L-methionine-dependent methyltransferases"/>
    <property type="match status" value="1"/>
</dbReference>
<dbReference type="EMBL" id="JAUEDM010000002">
    <property type="protein sequence ID" value="KAK3324858.1"/>
    <property type="molecule type" value="Genomic_DNA"/>
</dbReference>
<dbReference type="AlphaFoldDB" id="A0AAE0MAT6"/>
<keyword evidence="6" id="KW-1185">Reference proteome</keyword>
<comment type="caution">
    <text evidence="5">The sequence shown here is derived from an EMBL/GenBank/DDBJ whole genome shotgun (WGS) entry which is preliminary data.</text>
</comment>
<keyword evidence="3" id="KW-0949">S-adenosyl-L-methionine</keyword>
<dbReference type="GO" id="GO:0032259">
    <property type="term" value="P:methylation"/>
    <property type="evidence" value="ECO:0007669"/>
    <property type="project" value="UniProtKB-KW"/>
</dbReference>
<keyword evidence="1" id="KW-0489">Methyltransferase</keyword>
<dbReference type="GO" id="GO:0008171">
    <property type="term" value="F:O-methyltransferase activity"/>
    <property type="evidence" value="ECO:0007669"/>
    <property type="project" value="InterPro"/>
</dbReference>